<keyword evidence="2" id="KW-1185">Reference proteome</keyword>
<protein>
    <submittedName>
        <fullName evidence="1">Uncharacterized protein</fullName>
    </submittedName>
</protein>
<dbReference type="AlphaFoldDB" id="A0A251TEE9"/>
<proteinExistence type="predicted"/>
<evidence type="ECO:0000313" key="1">
    <source>
        <dbReference type="EMBL" id="OTG08331.1"/>
    </source>
</evidence>
<organism evidence="1 2">
    <name type="scientific">Helianthus annuus</name>
    <name type="common">Common sunflower</name>
    <dbReference type="NCBI Taxonomy" id="4232"/>
    <lineage>
        <taxon>Eukaryota</taxon>
        <taxon>Viridiplantae</taxon>
        <taxon>Streptophyta</taxon>
        <taxon>Embryophyta</taxon>
        <taxon>Tracheophyta</taxon>
        <taxon>Spermatophyta</taxon>
        <taxon>Magnoliopsida</taxon>
        <taxon>eudicotyledons</taxon>
        <taxon>Gunneridae</taxon>
        <taxon>Pentapetalae</taxon>
        <taxon>asterids</taxon>
        <taxon>campanulids</taxon>
        <taxon>Asterales</taxon>
        <taxon>Asteraceae</taxon>
        <taxon>Asteroideae</taxon>
        <taxon>Heliantheae alliance</taxon>
        <taxon>Heliantheae</taxon>
        <taxon>Helianthus</taxon>
    </lineage>
</organism>
<sequence length="167" mass="19161">MINMVRDGDASRGDRGLTPPHQAEMGLVFFLSILKIDASKPVFSTDLYAVEELSEKIERCEASAYQKLLIRRVGDNLGAFGVSKKHEAFDEDFTRFCYLQWLLMVRLAIPTTRQTTKNLKEKLVSTEVLIRHEKMYIEAYYHENLVQKLVNGGRAVSRTCKNFARNV</sequence>
<evidence type="ECO:0000313" key="2">
    <source>
        <dbReference type="Proteomes" id="UP000215914"/>
    </source>
</evidence>
<dbReference type="EMBL" id="CM007900">
    <property type="protein sequence ID" value="OTG08331.1"/>
    <property type="molecule type" value="Genomic_DNA"/>
</dbReference>
<dbReference type="Proteomes" id="UP000215914">
    <property type="component" value="Chromosome 11"/>
</dbReference>
<accession>A0A251TEE9</accession>
<name>A0A251TEE9_HELAN</name>
<dbReference type="InParanoid" id="A0A251TEE9"/>
<gene>
    <name evidence="1" type="ORF">HannXRQ_Chr11g0340511</name>
</gene>
<reference evidence="2" key="1">
    <citation type="journal article" date="2017" name="Nature">
        <title>The sunflower genome provides insights into oil metabolism, flowering and Asterid evolution.</title>
        <authorList>
            <person name="Badouin H."/>
            <person name="Gouzy J."/>
            <person name="Grassa C.J."/>
            <person name="Murat F."/>
            <person name="Staton S.E."/>
            <person name="Cottret L."/>
            <person name="Lelandais-Briere C."/>
            <person name="Owens G.L."/>
            <person name="Carrere S."/>
            <person name="Mayjonade B."/>
            <person name="Legrand L."/>
            <person name="Gill N."/>
            <person name="Kane N.C."/>
            <person name="Bowers J.E."/>
            <person name="Hubner S."/>
            <person name="Bellec A."/>
            <person name="Berard A."/>
            <person name="Berges H."/>
            <person name="Blanchet N."/>
            <person name="Boniface M.C."/>
            <person name="Brunel D."/>
            <person name="Catrice O."/>
            <person name="Chaidir N."/>
            <person name="Claudel C."/>
            <person name="Donnadieu C."/>
            <person name="Faraut T."/>
            <person name="Fievet G."/>
            <person name="Helmstetter N."/>
            <person name="King M."/>
            <person name="Knapp S.J."/>
            <person name="Lai Z."/>
            <person name="Le Paslier M.C."/>
            <person name="Lippi Y."/>
            <person name="Lorenzon L."/>
            <person name="Mandel J.R."/>
            <person name="Marage G."/>
            <person name="Marchand G."/>
            <person name="Marquand E."/>
            <person name="Bret-Mestries E."/>
            <person name="Morien E."/>
            <person name="Nambeesan S."/>
            <person name="Nguyen T."/>
            <person name="Pegot-Espagnet P."/>
            <person name="Pouilly N."/>
            <person name="Raftis F."/>
            <person name="Sallet E."/>
            <person name="Schiex T."/>
            <person name="Thomas J."/>
            <person name="Vandecasteele C."/>
            <person name="Vares D."/>
            <person name="Vear F."/>
            <person name="Vautrin S."/>
            <person name="Crespi M."/>
            <person name="Mangin B."/>
            <person name="Burke J.M."/>
            <person name="Salse J."/>
            <person name="Munos S."/>
            <person name="Vincourt P."/>
            <person name="Rieseberg L.H."/>
            <person name="Langlade N.B."/>
        </authorList>
    </citation>
    <scope>NUCLEOTIDE SEQUENCE [LARGE SCALE GENOMIC DNA]</scope>
    <source>
        <strain evidence="2">cv. SF193</strain>
    </source>
</reference>